<sequence>MADKGLQSAFDNFCQVTGSKTGKLPIENILKWFKQAGVLGKDTGITDADADEAIMKASEDKKTMEFIELQACLEDAARKKGIEPKELMDKLANSGPPKVGGSIADAGKFETAPKK</sequence>
<dbReference type="Gene3D" id="1.10.238.10">
    <property type="entry name" value="EF-hand"/>
    <property type="match status" value="1"/>
</dbReference>
<feature type="region of interest" description="Disordered" evidence="2">
    <location>
        <begin position="89"/>
        <end position="115"/>
    </location>
</feature>
<evidence type="ECO:0000256" key="2">
    <source>
        <dbReference type="SAM" id="MobiDB-lite"/>
    </source>
</evidence>
<dbReference type="SUPFAM" id="SSF47473">
    <property type="entry name" value="EF-hand"/>
    <property type="match status" value="1"/>
</dbReference>
<dbReference type="InterPro" id="IPR011992">
    <property type="entry name" value="EF-hand-dom_pair"/>
</dbReference>
<accession>A0A8X6KEX4</accession>
<dbReference type="GO" id="GO:0015631">
    <property type="term" value="F:tubulin binding"/>
    <property type="evidence" value="ECO:0007669"/>
    <property type="project" value="InterPro"/>
</dbReference>
<comment type="caution">
    <text evidence="3">The sequence shown here is derived from an EMBL/GenBank/DDBJ whole genome shotgun (WGS) entry which is preliminary data.</text>
</comment>
<dbReference type="GO" id="GO:0046785">
    <property type="term" value="P:microtubule polymerization"/>
    <property type="evidence" value="ECO:0007669"/>
    <property type="project" value="InterPro"/>
</dbReference>
<organism evidence="3 4">
    <name type="scientific">Trichonephila clavata</name>
    <name type="common">Joro spider</name>
    <name type="synonym">Nephila clavata</name>
    <dbReference type="NCBI Taxonomy" id="2740835"/>
    <lineage>
        <taxon>Eukaryota</taxon>
        <taxon>Metazoa</taxon>
        <taxon>Ecdysozoa</taxon>
        <taxon>Arthropoda</taxon>
        <taxon>Chelicerata</taxon>
        <taxon>Arachnida</taxon>
        <taxon>Araneae</taxon>
        <taxon>Araneomorphae</taxon>
        <taxon>Entelegynae</taxon>
        <taxon>Araneoidea</taxon>
        <taxon>Nephilidae</taxon>
        <taxon>Trichonephila</taxon>
    </lineage>
</organism>
<protein>
    <submittedName>
        <fullName evidence="3">Uncharacterized protein</fullName>
    </submittedName>
</protein>
<dbReference type="AlphaFoldDB" id="A0A8X6KEX4"/>
<dbReference type="Proteomes" id="UP000887116">
    <property type="component" value="Unassembled WGS sequence"/>
</dbReference>
<dbReference type="OrthoDB" id="6417664at2759"/>
<name>A0A8X6KEX4_TRICU</name>
<reference evidence="3" key="1">
    <citation type="submission" date="2020-07" db="EMBL/GenBank/DDBJ databases">
        <title>Multicomponent nature underlies the extraordinary mechanical properties of spider dragline silk.</title>
        <authorList>
            <person name="Kono N."/>
            <person name="Nakamura H."/>
            <person name="Mori M."/>
            <person name="Yoshida Y."/>
            <person name="Ohtoshi R."/>
            <person name="Malay A.D."/>
            <person name="Moran D.A.P."/>
            <person name="Tomita M."/>
            <person name="Numata K."/>
            <person name="Arakawa K."/>
        </authorList>
    </citation>
    <scope>NUCLEOTIDE SEQUENCE</scope>
</reference>
<proteinExistence type="inferred from homology"/>
<evidence type="ECO:0000313" key="3">
    <source>
        <dbReference type="EMBL" id="GFQ71011.1"/>
    </source>
</evidence>
<comment type="similarity">
    <text evidence="1">Belongs to the TPPP family.</text>
</comment>
<gene>
    <name evidence="3" type="primary">AVEN_144654_1</name>
    <name evidence="3" type="ORF">TNCT_359791</name>
</gene>
<evidence type="ECO:0000313" key="4">
    <source>
        <dbReference type="Proteomes" id="UP000887116"/>
    </source>
</evidence>
<dbReference type="Pfam" id="PF05517">
    <property type="entry name" value="p25-alpha"/>
    <property type="match status" value="1"/>
</dbReference>
<keyword evidence="4" id="KW-1185">Reference proteome</keyword>
<dbReference type="EMBL" id="BMAO01020960">
    <property type="protein sequence ID" value="GFQ71011.1"/>
    <property type="molecule type" value="Genomic_DNA"/>
</dbReference>
<dbReference type="InterPro" id="IPR008907">
    <property type="entry name" value="TPP/p25"/>
</dbReference>
<evidence type="ECO:0000256" key="1">
    <source>
        <dbReference type="ARBA" id="ARBA00010994"/>
    </source>
</evidence>